<reference evidence="1 2" key="1">
    <citation type="submission" date="2017-08" db="EMBL/GenBank/DDBJ databases">
        <title>Identification and genetic characteristics of simultaneous BTEX- and naphthalene-degrading Paraburkholderia sp. BN5 isolated from petroleum-contaminated soil.</title>
        <authorList>
            <person name="Lee Y."/>
            <person name="Jeon C.O."/>
        </authorList>
    </citation>
    <scope>NUCLEOTIDE SEQUENCE [LARGE SCALE GENOMIC DNA]</scope>
    <source>
        <strain evidence="1 2">BN5</strain>
    </source>
</reference>
<accession>A0A248VIY4</accession>
<keyword evidence="2" id="KW-1185">Reference proteome</keyword>
<dbReference type="KEGG" id="parb:CJU94_11990"/>
<name>A0A248VIY4_9BURK</name>
<evidence type="ECO:0000313" key="1">
    <source>
        <dbReference type="EMBL" id="ASV98822.1"/>
    </source>
</evidence>
<evidence type="ECO:0000313" key="2">
    <source>
        <dbReference type="Proteomes" id="UP000215158"/>
    </source>
</evidence>
<protein>
    <submittedName>
        <fullName evidence="1">Uncharacterized protein</fullName>
    </submittedName>
</protein>
<dbReference type="EMBL" id="CP022989">
    <property type="protein sequence ID" value="ASV98822.1"/>
    <property type="molecule type" value="Genomic_DNA"/>
</dbReference>
<organism evidence="1 2">
    <name type="scientific">Paraburkholderia aromaticivorans</name>
    <dbReference type="NCBI Taxonomy" id="2026199"/>
    <lineage>
        <taxon>Bacteria</taxon>
        <taxon>Pseudomonadati</taxon>
        <taxon>Pseudomonadota</taxon>
        <taxon>Betaproteobacteria</taxon>
        <taxon>Burkholderiales</taxon>
        <taxon>Burkholderiaceae</taxon>
        <taxon>Paraburkholderia</taxon>
    </lineage>
</organism>
<sequence length="80" mass="8881">MPWDTVAQVKNGTTGTFPIFATPCDSRSLTIPTANESQTRANIGIMQVFTSLFYRSARAQGTGRMRRWRSRRRTSAAGIA</sequence>
<proteinExistence type="predicted"/>
<dbReference type="Proteomes" id="UP000215158">
    <property type="component" value="Chromosome 1"/>
</dbReference>
<dbReference type="AlphaFoldDB" id="A0A248VIY4"/>
<gene>
    <name evidence="1" type="ORF">CJU94_11990</name>
</gene>